<evidence type="ECO:0000313" key="2">
    <source>
        <dbReference type="Proteomes" id="UP000006525"/>
    </source>
</evidence>
<accession>E3SJY1</accession>
<sequence length="35" mass="4037">MLHMDIITRSCSSLSVLPIDCQPSKYHESKYQDPL</sequence>
<dbReference type="EMBL" id="GU071096">
    <property type="protein sequence ID" value="ADO97691.1"/>
    <property type="molecule type" value="Genomic_DNA"/>
</dbReference>
<dbReference type="Proteomes" id="UP000006525">
    <property type="component" value="Segment"/>
</dbReference>
<organism evidence="1 2">
    <name type="scientific">Synechococcus phage S-ShM2</name>
    <dbReference type="NCBI Taxonomy" id="445683"/>
    <lineage>
        <taxon>Viruses</taxon>
        <taxon>Duplodnaviria</taxon>
        <taxon>Heunggongvirae</taxon>
        <taxon>Uroviricota</taxon>
        <taxon>Caudoviricetes</taxon>
        <taxon>Pantevenvirales</taxon>
        <taxon>Kyanoviridae</taxon>
        <taxon>Ahtivirus</taxon>
        <taxon>Ahtivirus sagseatwo</taxon>
    </lineage>
</organism>
<keyword evidence="2" id="KW-1185">Reference proteome</keyword>
<dbReference type="KEGG" id="vg:10327235"/>
<dbReference type="GeneID" id="10327235"/>
<evidence type="ECO:0000313" key="1">
    <source>
        <dbReference type="EMBL" id="ADO97691.1"/>
    </source>
</evidence>
<name>E3SJY1_9CAUD</name>
<proteinExistence type="predicted"/>
<protein>
    <submittedName>
        <fullName evidence="1">Uncharacterized protein</fullName>
    </submittedName>
</protein>
<dbReference type="RefSeq" id="YP_004322746.1">
    <property type="nucleotide sequence ID" value="NC_015281.1"/>
</dbReference>
<reference evidence="1 2" key="1">
    <citation type="journal article" date="2010" name="Environ. Microbiol.">
        <title>Genomic analysis of oceanic cyanobacterial myoviruses compared with T4-like myoviruses from diverse hosts and environments.</title>
        <authorList>
            <person name="Sullivan M.B."/>
            <person name="Huang K.H."/>
            <person name="Ignacio-Espinoza J.C."/>
            <person name="Berlin A.M."/>
            <person name="Kelly L."/>
            <person name="Weigele P.R."/>
            <person name="DeFrancesco A.S."/>
            <person name="Kern S.E."/>
            <person name="Thompson L.R."/>
            <person name="Young S."/>
            <person name="Yandava C."/>
            <person name="Fu R."/>
            <person name="Krastins B."/>
            <person name="Chase M."/>
            <person name="Sarracino D."/>
            <person name="Osburne M.S."/>
            <person name="Henn M.R."/>
            <person name="Chisholm S.W."/>
        </authorList>
    </citation>
    <scope>NUCLEOTIDE SEQUENCE [LARGE SCALE GENOMIC DNA]</scope>
    <source>
        <strain evidence="1">8102-4</strain>
    </source>
</reference>
<gene>
    <name evidence="1" type="ORF">SShM2_080</name>
</gene>